<reference evidence="1 2" key="1">
    <citation type="submission" date="2019-12" db="EMBL/GenBank/DDBJ databases">
        <title>Genomic-based taxomic classification of the family Erythrobacteraceae.</title>
        <authorList>
            <person name="Xu L."/>
        </authorList>
    </citation>
    <scope>NUCLEOTIDE SEQUENCE [LARGE SCALE GENOMIC DNA]</scope>
    <source>
        <strain evidence="1 2">100921-2</strain>
    </source>
</reference>
<sequence length="241" mass="26562">MKRALLLVALLASACQGERGAGVYRETPEARQARQDAAFLAGERVGVGAIKGRLADIGIGPDRYRLVTDPDHGVELVELAGPPDGLSKSQREALGRLVVDSNFRLTFADAATERAVDPGEEMYRRDVITAIAELDRHGDWDRVPRMTPGESLTLLARRIEAWCDFERGDALNVIDERWLEYSHAPVDAAVTEPVPADAAARFDCLRRVVYATQLRRHFIGYRGEQPPPVYSFSPASRPSAP</sequence>
<dbReference type="PROSITE" id="PS51257">
    <property type="entry name" value="PROKAR_LIPOPROTEIN"/>
    <property type="match status" value="1"/>
</dbReference>
<evidence type="ECO:0000313" key="1">
    <source>
        <dbReference type="EMBL" id="MXO75373.1"/>
    </source>
</evidence>
<dbReference type="AlphaFoldDB" id="A0A6I4TE90"/>
<dbReference type="RefSeq" id="WP_160611022.1">
    <property type="nucleotide sequence ID" value="NZ_WTZA01000001.1"/>
</dbReference>
<protein>
    <submittedName>
        <fullName evidence="1">Uncharacterized protein</fullName>
    </submittedName>
</protein>
<dbReference type="Proteomes" id="UP000439522">
    <property type="component" value="Unassembled WGS sequence"/>
</dbReference>
<keyword evidence="2" id="KW-1185">Reference proteome</keyword>
<evidence type="ECO:0000313" key="2">
    <source>
        <dbReference type="Proteomes" id="UP000439522"/>
    </source>
</evidence>
<gene>
    <name evidence="1" type="ORF">GRI40_09125</name>
</gene>
<comment type="caution">
    <text evidence="1">The sequence shown here is derived from an EMBL/GenBank/DDBJ whole genome shotgun (WGS) entry which is preliminary data.</text>
</comment>
<dbReference type="OrthoDB" id="7426175at2"/>
<proteinExistence type="predicted"/>
<name>A0A6I4TE90_9SPHN</name>
<accession>A0A6I4TE90</accession>
<dbReference type="EMBL" id="WTZA01000001">
    <property type="protein sequence ID" value="MXO75373.1"/>
    <property type="molecule type" value="Genomic_DNA"/>
</dbReference>
<organism evidence="1 2">
    <name type="scientific">Tsuneonella aeria</name>
    <dbReference type="NCBI Taxonomy" id="1837929"/>
    <lineage>
        <taxon>Bacteria</taxon>
        <taxon>Pseudomonadati</taxon>
        <taxon>Pseudomonadota</taxon>
        <taxon>Alphaproteobacteria</taxon>
        <taxon>Sphingomonadales</taxon>
        <taxon>Erythrobacteraceae</taxon>
        <taxon>Tsuneonella</taxon>
    </lineage>
</organism>